<organism evidence="2 3">
    <name type="scientific">Clostridium scatologenes</name>
    <dbReference type="NCBI Taxonomy" id="1548"/>
    <lineage>
        <taxon>Bacteria</taxon>
        <taxon>Bacillati</taxon>
        <taxon>Bacillota</taxon>
        <taxon>Clostridia</taxon>
        <taxon>Eubacteriales</taxon>
        <taxon>Clostridiaceae</taxon>
        <taxon>Clostridium</taxon>
    </lineage>
</organism>
<dbReference type="Pfam" id="PF00561">
    <property type="entry name" value="Abhydrolase_1"/>
    <property type="match status" value="1"/>
</dbReference>
<dbReference type="InterPro" id="IPR029058">
    <property type="entry name" value="AB_hydrolase_fold"/>
</dbReference>
<dbReference type="GO" id="GO:0016020">
    <property type="term" value="C:membrane"/>
    <property type="evidence" value="ECO:0007669"/>
    <property type="project" value="TreeGrafter"/>
</dbReference>
<keyword evidence="2" id="KW-0378">Hydrolase</keyword>
<evidence type="ECO:0000313" key="2">
    <source>
        <dbReference type="EMBL" id="AKA68101.1"/>
    </source>
</evidence>
<dbReference type="STRING" id="1548.CSCA_0976"/>
<dbReference type="EMBL" id="CP009933">
    <property type="protein sequence ID" value="AKA68101.1"/>
    <property type="molecule type" value="Genomic_DNA"/>
</dbReference>
<dbReference type="PANTHER" id="PTHR43798:SF33">
    <property type="entry name" value="HYDROLASE, PUTATIVE (AFU_ORTHOLOGUE AFUA_2G14860)-RELATED"/>
    <property type="match status" value="1"/>
</dbReference>
<feature type="domain" description="AB hydrolase-1" evidence="1">
    <location>
        <begin position="24"/>
        <end position="159"/>
    </location>
</feature>
<protein>
    <submittedName>
        <fullName evidence="2">Alpha/beta hydrolase fold protein</fullName>
    </submittedName>
</protein>
<evidence type="ECO:0000259" key="1">
    <source>
        <dbReference type="Pfam" id="PF00561"/>
    </source>
</evidence>
<dbReference type="AlphaFoldDB" id="A0A0E3GQ79"/>
<name>A0A0E3GQ79_CLOSL</name>
<dbReference type="KEGG" id="csq:CSCA_0976"/>
<dbReference type="PANTHER" id="PTHR43798">
    <property type="entry name" value="MONOACYLGLYCEROL LIPASE"/>
    <property type="match status" value="1"/>
</dbReference>
<dbReference type="InterPro" id="IPR000073">
    <property type="entry name" value="AB_hydrolase_1"/>
</dbReference>
<dbReference type="SUPFAM" id="SSF53474">
    <property type="entry name" value="alpha/beta-Hydrolases"/>
    <property type="match status" value="1"/>
</dbReference>
<dbReference type="Proteomes" id="UP000033115">
    <property type="component" value="Chromosome"/>
</dbReference>
<dbReference type="InterPro" id="IPR050266">
    <property type="entry name" value="AB_hydrolase_sf"/>
</dbReference>
<proteinExistence type="predicted"/>
<gene>
    <name evidence="2" type="ORF">CSCA_0976</name>
</gene>
<dbReference type="PRINTS" id="PR00111">
    <property type="entry name" value="ABHYDROLASE"/>
</dbReference>
<reference evidence="2 3" key="1">
    <citation type="journal article" date="2015" name="J. Biotechnol.">
        <title>Complete genome sequence of a malodorant-producing acetogen, Clostridium scatologenes ATCC 25775(T).</title>
        <authorList>
            <person name="Zhu Z."/>
            <person name="Guo T."/>
            <person name="Zheng H."/>
            <person name="Song T."/>
            <person name="Ouyang P."/>
            <person name="Xie J."/>
        </authorList>
    </citation>
    <scope>NUCLEOTIDE SEQUENCE [LARGE SCALE GENOMIC DNA]</scope>
    <source>
        <strain evidence="2 3">ATCC 25775</strain>
    </source>
</reference>
<dbReference type="RefSeq" id="WP_029159595.1">
    <property type="nucleotide sequence ID" value="NZ_CP009933.1"/>
</dbReference>
<keyword evidence="3" id="KW-1185">Reference proteome</keyword>
<dbReference type="GO" id="GO:0016787">
    <property type="term" value="F:hydrolase activity"/>
    <property type="evidence" value="ECO:0007669"/>
    <property type="project" value="UniProtKB-KW"/>
</dbReference>
<accession>A0A0E3GQ79</accession>
<dbReference type="HOGENOM" id="CLU_020336_39_0_9"/>
<dbReference type="Gene3D" id="3.40.50.1820">
    <property type="entry name" value="alpha/beta hydrolase"/>
    <property type="match status" value="1"/>
</dbReference>
<evidence type="ECO:0000313" key="3">
    <source>
        <dbReference type="Proteomes" id="UP000033115"/>
    </source>
</evidence>
<sequence>MKEYIVDNMKNKMRYHDLPGEDTPILFIHGLGCAGSFDYPEVAAQTDLINHRRILIDLLGSGFSDKPDNYLYTVKEHANYLYNFVQDLKLSKFIIFGHSLGGAVALELANKCKDNIETIILSEANLDKSNKGSSTYEFGTYQEEDFVNGIFDEVVNENSSENSMWAATLSVWSSTAASRISKSAVEGAEPSWREILYSLKCKRTFIFGEKSLPDDDQTEFKKHMINIEIVKSAGHSMAWENPKGLAEAIKKGILYARQL</sequence>